<evidence type="ECO:0000313" key="4">
    <source>
        <dbReference type="Proteomes" id="UP000800035"/>
    </source>
</evidence>
<dbReference type="Proteomes" id="UP000800035">
    <property type="component" value="Unassembled WGS sequence"/>
</dbReference>
<proteinExistence type="predicted"/>
<protein>
    <submittedName>
        <fullName evidence="3">Uncharacterized protein</fullName>
    </submittedName>
</protein>
<evidence type="ECO:0000256" key="1">
    <source>
        <dbReference type="SAM" id="MobiDB-lite"/>
    </source>
</evidence>
<keyword evidence="4" id="KW-1185">Reference proteome</keyword>
<feature type="signal peptide" evidence="2">
    <location>
        <begin position="1"/>
        <end position="17"/>
    </location>
</feature>
<name>A0A6A5U0U0_9PLEO</name>
<feature type="region of interest" description="Disordered" evidence="1">
    <location>
        <begin position="321"/>
        <end position="341"/>
    </location>
</feature>
<feature type="region of interest" description="Disordered" evidence="1">
    <location>
        <begin position="116"/>
        <end position="135"/>
    </location>
</feature>
<evidence type="ECO:0000313" key="3">
    <source>
        <dbReference type="EMBL" id="KAF1956616.1"/>
    </source>
</evidence>
<gene>
    <name evidence="3" type="ORF">CC80DRAFT_562205</name>
</gene>
<keyword evidence="2" id="KW-0732">Signal</keyword>
<accession>A0A6A5U0U0</accession>
<feature type="compositionally biased region" description="Acidic residues" evidence="1">
    <location>
        <begin position="329"/>
        <end position="341"/>
    </location>
</feature>
<sequence>MSASLSLLLFFFPFSRDTPPPLFKLTTPELKLYTTQRLAPSLSVPDFSYRCNTSPVYFYPAHDNYLTLTVVAGLFACTMAARLSAKSSGDGDASLVQWIEDMGERREECVHREGYDEGYGFDGNGDSSVDEGEGEGIWFSEGTQASEIAHSIASIEPSEDFGSDASGEISNNNNNNNNNNNGNEAASDDNDEALSESSGKPFRELDIPSSPSRNDPNFTKLKLADKRIKDVNVRSFDKFIRNPHPTIQIRSLRRADVSCNYIPNTHDYFNQQWEYATHGTEVLCPICPIPHDDLEEAERCQHLHEEVDRVEAIFKVNNSTQTKAHEVSETDDEAEIEAPLT</sequence>
<dbReference type="EMBL" id="ML976991">
    <property type="protein sequence ID" value="KAF1956616.1"/>
    <property type="molecule type" value="Genomic_DNA"/>
</dbReference>
<dbReference type="AlphaFoldDB" id="A0A6A5U0U0"/>
<organism evidence="3 4">
    <name type="scientific">Byssothecium circinans</name>
    <dbReference type="NCBI Taxonomy" id="147558"/>
    <lineage>
        <taxon>Eukaryota</taxon>
        <taxon>Fungi</taxon>
        <taxon>Dikarya</taxon>
        <taxon>Ascomycota</taxon>
        <taxon>Pezizomycotina</taxon>
        <taxon>Dothideomycetes</taxon>
        <taxon>Pleosporomycetidae</taxon>
        <taxon>Pleosporales</taxon>
        <taxon>Massarineae</taxon>
        <taxon>Massarinaceae</taxon>
        <taxon>Byssothecium</taxon>
    </lineage>
</organism>
<feature type="chain" id="PRO_5025610388" evidence="2">
    <location>
        <begin position="18"/>
        <end position="341"/>
    </location>
</feature>
<feature type="compositionally biased region" description="Low complexity" evidence="1">
    <location>
        <begin position="164"/>
        <end position="185"/>
    </location>
</feature>
<evidence type="ECO:0000256" key="2">
    <source>
        <dbReference type="SAM" id="SignalP"/>
    </source>
</evidence>
<reference evidence="3" key="1">
    <citation type="journal article" date="2020" name="Stud. Mycol.">
        <title>101 Dothideomycetes genomes: a test case for predicting lifestyles and emergence of pathogens.</title>
        <authorList>
            <person name="Haridas S."/>
            <person name="Albert R."/>
            <person name="Binder M."/>
            <person name="Bloem J."/>
            <person name="Labutti K."/>
            <person name="Salamov A."/>
            <person name="Andreopoulos B."/>
            <person name="Baker S."/>
            <person name="Barry K."/>
            <person name="Bills G."/>
            <person name="Bluhm B."/>
            <person name="Cannon C."/>
            <person name="Castanera R."/>
            <person name="Culley D."/>
            <person name="Daum C."/>
            <person name="Ezra D."/>
            <person name="Gonzalez J."/>
            <person name="Henrissat B."/>
            <person name="Kuo A."/>
            <person name="Liang C."/>
            <person name="Lipzen A."/>
            <person name="Lutzoni F."/>
            <person name="Magnuson J."/>
            <person name="Mondo S."/>
            <person name="Nolan M."/>
            <person name="Ohm R."/>
            <person name="Pangilinan J."/>
            <person name="Park H.-J."/>
            <person name="Ramirez L."/>
            <person name="Alfaro M."/>
            <person name="Sun H."/>
            <person name="Tritt A."/>
            <person name="Yoshinaga Y."/>
            <person name="Zwiers L.-H."/>
            <person name="Turgeon B."/>
            <person name="Goodwin S."/>
            <person name="Spatafora J."/>
            <person name="Crous P."/>
            <person name="Grigoriev I."/>
        </authorList>
    </citation>
    <scope>NUCLEOTIDE SEQUENCE</scope>
    <source>
        <strain evidence="3">CBS 675.92</strain>
    </source>
</reference>
<feature type="region of interest" description="Disordered" evidence="1">
    <location>
        <begin position="157"/>
        <end position="218"/>
    </location>
</feature>